<evidence type="ECO:0000256" key="10">
    <source>
        <dbReference type="SAM" id="Coils"/>
    </source>
</evidence>
<keyword evidence="7 9" id="KW-0234">DNA repair</keyword>
<accession>A0A7X2PCG7</accession>
<proteinExistence type="inferred from homology"/>
<dbReference type="PANTHER" id="PTHR11059:SF0">
    <property type="entry name" value="DNA REPAIR PROTEIN RECN"/>
    <property type="match status" value="1"/>
</dbReference>
<dbReference type="PANTHER" id="PTHR11059">
    <property type="entry name" value="DNA REPAIR PROTEIN RECN"/>
    <property type="match status" value="1"/>
</dbReference>
<dbReference type="GO" id="GO:0006310">
    <property type="term" value="P:DNA recombination"/>
    <property type="evidence" value="ECO:0007669"/>
    <property type="project" value="InterPro"/>
</dbReference>
<evidence type="ECO:0000259" key="11">
    <source>
        <dbReference type="Pfam" id="PF02463"/>
    </source>
</evidence>
<evidence type="ECO:0000256" key="8">
    <source>
        <dbReference type="ARBA" id="ARBA00033408"/>
    </source>
</evidence>
<dbReference type="GO" id="GO:0009432">
    <property type="term" value="P:SOS response"/>
    <property type="evidence" value="ECO:0007669"/>
    <property type="project" value="TreeGrafter"/>
</dbReference>
<evidence type="ECO:0000313" key="13">
    <source>
        <dbReference type="Proteomes" id="UP000460549"/>
    </source>
</evidence>
<dbReference type="SUPFAM" id="SSF52540">
    <property type="entry name" value="P-loop containing nucleoside triphosphate hydrolases"/>
    <property type="match status" value="1"/>
</dbReference>
<evidence type="ECO:0000256" key="2">
    <source>
        <dbReference type="ARBA" id="ARBA00009441"/>
    </source>
</evidence>
<dbReference type="GO" id="GO:0043590">
    <property type="term" value="C:bacterial nucleoid"/>
    <property type="evidence" value="ECO:0007669"/>
    <property type="project" value="TreeGrafter"/>
</dbReference>
<dbReference type="InterPro" id="IPR004604">
    <property type="entry name" value="DNA_recomb/repair_RecN"/>
</dbReference>
<sequence length="552" mass="60946">MLELLDIKNFVLINHLSIDFSSGFSVISGETGAGKSIILSAISLILGERCKSDVIRRGEKEAVLTGVFSYSDKASQIKAFLESEDLASEDNRIIITRTIKDNGRTINKVNSKAVTRELLVTLGSQLIDISSQAAHQGLLKSEVQLQLLDKFSKCFSELEDYKASYDEYISSVKELEELKEKSEKAKRDYDYYSFCLNELDKAQLKKGEDDELSQELKKISLSEALTDEVTSAIDLLKGDIGEGALSQLSHSVSALKKASSKDSSLDELCSRLESCQIEAEDIAASLRDYLSSLTFSESELEEKNARLSQLQRIKKKYGPSIGDAINKREEYRSFIDSADNADTIILDLEREVEKKKSILDKCAKALSERRRAGARILEEKILEVLHKLSMNGADFSIQFDSISYTQDGIDKIEFLIRANTGEKMGPVKDVASGGELSRILLALKAVLAKEDETETLLFDEVDSGIGGVVATSVGDEIVELSKAHQVLAITHSAQIAAKANEHFLVYKAEEDGRTLSHVKKIEGDERVKEIARLLSGKASDSALIHAKELIEV</sequence>
<dbReference type="PIRSF" id="PIRSF003128">
    <property type="entry name" value="RecN"/>
    <property type="match status" value="1"/>
</dbReference>
<dbReference type="GO" id="GO:0005524">
    <property type="term" value="F:ATP binding"/>
    <property type="evidence" value="ECO:0007669"/>
    <property type="project" value="UniProtKB-KW"/>
</dbReference>
<dbReference type="Gene3D" id="3.40.50.300">
    <property type="entry name" value="P-loop containing nucleotide triphosphate hydrolases"/>
    <property type="match status" value="2"/>
</dbReference>
<dbReference type="GO" id="GO:0006281">
    <property type="term" value="P:DNA repair"/>
    <property type="evidence" value="ECO:0007669"/>
    <property type="project" value="UniProtKB-KW"/>
</dbReference>
<feature type="coiled-coil region" evidence="10">
    <location>
        <begin position="158"/>
        <end position="188"/>
    </location>
</feature>
<name>A0A7X2PCG7_9SPIO</name>
<keyword evidence="13" id="KW-1185">Reference proteome</keyword>
<evidence type="ECO:0000313" key="12">
    <source>
        <dbReference type="EMBL" id="MSU06298.1"/>
    </source>
</evidence>
<evidence type="ECO:0000256" key="6">
    <source>
        <dbReference type="ARBA" id="ARBA00022840"/>
    </source>
</evidence>
<feature type="domain" description="RecF/RecN/SMC N-terminal" evidence="11">
    <location>
        <begin position="2"/>
        <end position="510"/>
    </location>
</feature>
<evidence type="ECO:0000256" key="5">
    <source>
        <dbReference type="ARBA" id="ARBA00022763"/>
    </source>
</evidence>
<dbReference type="Proteomes" id="UP000460549">
    <property type="component" value="Unassembled WGS sequence"/>
</dbReference>
<dbReference type="AlphaFoldDB" id="A0A7X2PCG7"/>
<dbReference type="FunFam" id="3.40.50.300:FF:000319">
    <property type="entry name" value="DNA repair protein RecN"/>
    <property type="match status" value="1"/>
</dbReference>
<dbReference type="InterPro" id="IPR027417">
    <property type="entry name" value="P-loop_NTPase"/>
</dbReference>
<dbReference type="InterPro" id="IPR003395">
    <property type="entry name" value="RecF/RecN/SMC_N"/>
</dbReference>
<reference evidence="12 13" key="1">
    <citation type="submission" date="2019-08" db="EMBL/GenBank/DDBJ databases">
        <title>In-depth cultivation of the pig gut microbiome towards novel bacterial diversity and tailored functional studies.</title>
        <authorList>
            <person name="Wylensek D."/>
            <person name="Hitch T.C.A."/>
            <person name="Clavel T."/>
        </authorList>
    </citation>
    <scope>NUCLEOTIDE SEQUENCE [LARGE SCALE GENOMIC DNA]</scope>
    <source>
        <strain evidence="12 13">NM-380-WT-3C1</strain>
    </source>
</reference>
<dbReference type="CDD" id="cd03241">
    <property type="entry name" value="ABC_RecN"/>
    <property type="match status" value="1"/>
</dbReference>
<evidence type="ECO:0000256" key="4">
    <source>
        <dbReference type="ARBA" id="ARBA00022741"/>
    </source>
</evidence>
<keyword evidence="10" id="KW-0175">Coiled coil</keyword>
<evidence type="ECO:0000256" key="7">
    <source>
        <dbReference type="ARBA" id="ARBA00023204"/>
    </source>
</evidence>
<keyword evidence="6" id="KW-0067">ATP-binding</keyword>
<comment type="caution">
    <text evidence="12">The sequence shown here is derived from an EMBL/GenBank/DDBJ whole genome shotgun (WGS) entry which is preliminary data.</text>
</comment>
<evidence type="ECO:0000256" key="3">
    <source>
        <dbReference type="ARBA" id="ARBA00021315"/>
    </source>
</evidence>
<dbReference type="NCBIfam" id="TIGR00634">
    <property type="entry name" value="recN"/>
    <property type="match status" value="1"/>
</dbReference>
<comment type="function">
    <text evidence="1 9">May be involved in recombinational repair of damaged DNA.</text>
</comment>
<keyword evidence="5 9" id="KW-0227">DNA damage</keyword>
<organism evidence="12 13">
    <name type="scientific">Bullifex porci</name>
    <dbReference type="NCBI Taxonomy" id="2606638"/>
    <lineage>
        <taxon>Bacteria</taxon>
        <taxon>Pseudomonadati</taxon>
        <taxon>Spirochaetota</taxon>
        <taxon>Spirochaetia</taxon>
        <taxon>Spirochaetales</taxon>
        <taxon>Spirochaetaceae</taxon>
        <taxon>Bullifex</taxon>
    </lineage>
</organism>
<gene>
    <name evidence="12" type="primary">recN</name>
    <name evidence="12" type="ORF">FYJ80_05825</name>
</gene>
<keyword evidence="4" id="KW-0547">Nucleotide-binding</keyword>
<comment type="similarity">
    <text evidence="2 9">Belongs to the RecN family.</text>
</comment>
<dbReference type="RefSeq" id="WP_154425274.1">
    <property type="nucleotide sequence ID" value="NZ_VUNN01000009.1"/>
</dbReference>
<dbReference type="Pfam" id="PF02463">
    <property type="entry name" value="SMC_N"/>
    <property type="match status" value="1"/>
</dbReference>
<evidence type="ECO:0000256" key="1">
    <source>
        <dbReference type="ARBA" id="ARBA00003618"/>
    </source>
</evidence>
<dbReference type="EMBL" id="VUNN01000009">
    <property type="protein sequence ID" value="MSU06298.1"/>
    <property type="molecule type" value="Genomic_DNA"/>
</dbReference>
<evidence type="ECO:0000256" key="9">
    <source>
        <dbReference type="PIRNR" id="PIRNR003128"/>
    </source>
</evidence>
<protein>
    <recommendedName>
        <fullName evidence="3 9">DNA repair protein RecN</fullName>
    </recommendedName>
    <alternativeName>
        <fullName evidence="8 9">Recombination protein N</fullName>
    </alternativeName>
</protein>